<keyword evidence="9" id="KW-1185">Reference proteome</keyword>
<dbReference type="InterPro" id="IPR001599">
    <property type="entry name" value="Macroglobln_a2"/>
</dbReference>
<comment type="similarity">
    <text evidence="1">Belongs to the protease inhibitor I39 (alpha-2-macroglobulin) family. Bacterial alpha-2-macroglobulin subfamily.</text>
</comment>
<gene>
    <name evidence="8" type="ORF">SAMN05444389_101625</name>
</gene>
<accession>A0A1M7DY34</accession>
<dbReference type="InterPro" id="IPR021868">
    <property type="entry name" value="Alpha_2_Macroglob_MG3"/>
</dbReference>
<dbReference type="CDD" id="cd01100">
    <property type="entry name" value="APPLE_Factor_XI_like"/>
    <property type="match status" value="1"/>
</dbReference>
<evidence type="ECO:0000256" key="1">
    <source>
        <dbReference type="ARBA" id="ARBA00010556"/>
    </source>
</evidence>
<dbReference type="GO" id="GO:0005576">
    <property type="term" value="C:extracellular region"/>
    <property type="evidence" value="ECO:0007669"/>
    <property type="project" value="InterPro"/>
</dbReference>
<dbReference type="InterPro" id="IPR026284">
    <property type="entry name" value="A2MG_proteobact"/>
</dbReference>
<dbReference type="Pfam" id="PF11974">
    <property type="entry name" value="bMG3"/>
    <property type="match status" value="1"/>
</dbReference>
<dbReference type="SUPFAM" id="SSF48239">
    <property type="entry name" value="Terpenoid cyclases/Protein prenyltransferases"/>
    <property type="match status" value="1"/>
</dbReference>
<dbReference type="RefSeq" id="WP_073062108.1">
    <property type="nucleotide sequence ID" value="NZ_FRCK01000001.1"/>
</dbReference>
<dbReference type="Pfam" id="PF00207">
    <property type="entry name" value="A2M"/>
    <property type="match status" value="1"/>
</dbReference>
<dbReference type="PIRSF" id="PIRSF038980">
    <property type="entry name" value="A2M_bac"/>
    <property type="match status" value="1"/>
</dbReference>
<dbReference type="InterPro" id="IPR008930">
    <property type="entry name" value="Terpenoid_cyclase/PrenylTrfase"/>
</dbReference>
<dbReference type="STRING" id="53463.SAMN05444389_101625"/>
<name>A0A1M7DY34_9RHOB</name>
<evidence type="ECO:0000256" key="4">
    <source>
        <dbReference type="ARBA" id="ARBA00023157"/>
    </source>
</evidence>
<protein>
    <recommendedName>
        <fullName evidence="10">Apple domain-containing protein</fullName>
    </recommendedName>
</protein>
<dbReference type="SMART" id="SM01359">
    <property type="entry name" value="A2M_N_2"/>
    <property type="match status" value="1"/>
</dbReference>
<evidence type="ECO:0000256" key="3">
    <source>
        <dbReference type="ARBA" id="ARBA00022737"/>
    </source>
</evidence>
<dbReference type="InterPro" id="IPR051802">
    <property type="entry name" value="YfhM-like"/>
</dbReference>
<evidence type="ECO:0000313" key="9">
    <source>
        <dbReference type="Proteomes" id="UP000184444"/>
    </source>
</evidence>
<keyword evidence="2 5" id="KW-0732">Signal</keyword>
<dbReference type="Gene3D" id="3.50.4.10">
    <property type="entry name" value="Hepatocyte Growth Factor"/>
    <property type="match status" value="1"/>
</dbReference>
<dbReference type="SMART" id="SM01360">
    <property type="entry name" value="A2M"/>
    <property type="match status" value="1"/>
</dbReference>
<organism evidence="8 9">
    <name type="scientific">Paracoccus solventivorans</name>
    <dbReference type="NCBI Taxonomy" id="53463"/>
    <lineage>
        <taxon>Bacteria</taxon>
        <taxon>Pseudomonadati</taxon>
        <taxon>Pseudomonadota</taxon>
        <taxon>Alphaproteobacteria</taxon>
        <taxon>Rhodobacterales</taxon>
        <taxon>Paracoccaceae</taxon>
        <taxon>Paracoccus</taxon>
    </lineage>
</organism>
<dbReference type="InterPro" id="IPR041246">
    <property type="entry name" value="Bact_MG10"/>
</dbReference>
<evidence type="ECO:0000313" key="8">
    <source>
        <dbReference type="EMBL" id="SHL84079.1"/>
    </source>
</evidence>
<evidence type="ECO:0000259" key="6">
    <source>
        <dbReference type="SMART" id="SM01359"/>
    </source>
</evidence>
<feature type="chain" id="PRO_5012319577" description="Apple domain-containing protein" evidence="5">
    <location>
        <begin position="32"/>
        <end position="1846"/>
    </location>
</feature>
<proteinExistence type="inferred from homology"/>
<dbReference type="InterPro" id="IPR041462">
    <property type="entry name" value="Bact_A2M_MG6"/>
</dbReference>
<sequence>MAQVKRQGRRAARAAFGIALALLALAPAAQAQTRPEDVVPQARVVLQSDLDLPGNDLSMIRQLGQDACVAACLATDACRALTWNARARACFLKTGAGAGAPYVGAHSGIVTETAPEVIALAAARLAASGWVSDSDRRELAEQARRLSGNWPGDGSDAAGLRQHAQDATTPEDRVHWLGALAALTDTAPDWAALAAALDEAAGAPDGPRDDRMRRQAALAALNSWLRDPGPGSAMLQLWSRLAEESGRGRDALAAIRQAAAAEPGNPELAARLEELEARHGFRVADSRADSDGPEPRVCVGFSEPVASGVDMRPFVQLPDPALGVEAQGYEICITGAPRGQALRFALRAGLPAENGDTLRRTVEQSVYVRDRAPLVRFSGRAYVLPATGDQGLTLNTVNTDAAELVLYRMSDRNLVAALRDNLFAAPLEDWQIGRFEDRIGDEIWRGQLDVAPPEGGGEHPLNAEVASRIDLRQAGLTLAPGVYVLNATVPGQSTDRSPRASQWFMISDLGLSAFQGADGLTVAVRGLGDASARAGVELQLVSRGNAVLGRAVTDGDGIAHFDAGLVRGTGASAPGIVTATASDGERITDLAFLSLIDPEFDLSDRGVEGAPPAPPIDLFLALDRGAYRAGEVAHATILARDGRAQALDALPLNARVIRPDGVEHARLVPQPAGAGGAVLDFPIPGNAPRGAWRIDLRVEEDGPALASARLLVEDFRPERIDFALTLPEGALPAAAPVQVAFDARWLFGAPAADLPVDGELRLIPASSLPGWDGYVFGRHDDASDPDVVAMPSGQTDAAGHFAASAELPPALQAAARPWQATLAMSVREGAGRPVERRVTRTIAPARTAIGLRPDFEGGSVAEGSDAGFRIVALGADLQPAAATVDWVLNRVQTDYQWFALDGEWSWEPVTRRSRVSSGQLELAADGPAPLAVPVDWGSYELVVAAADGAESSLTFDAGWGAASSGSDTPDRMRVTLDRPAYRPGDTATLTMEAAADGVALVSVMSNRLISLQSVPVTAGRNTVELPVTDDWDAGVYVAASAIRPLDAQAGHAPVRTLGIAPAAVDPGDRVLSATLTAPESTDPRGAAQVTLAVEGAQPGQSVHATIWAVDQGILNLTGYQPPSATDHYFGQRRLGVGLRDLYGRLILPSGAADGALRTGGDAGAAQTQAPPPTEKLMAWFSGPLTLDDQGRATVEVPLPDFNGEVRVMALAWTDTALGQADTTMLVRDPVVMVATVPAFLAPGDRAQAELRLTHATGPAGTVRLALENIAEAEADDAVALTTDIAAETALAEGQSVTLPLSLSAPDEQGLAQLRLTAELPDGRQVTKDLSIPVERLDPPVTRALRLTLAPGQEQALDLSSLGNFRPGTGRLMLSSGAFAALDVPAAIAQLSNWAYGCSEQLASAAIPLIHAQSLAPEGAPPRTGDREAVDKAIAQILTRQTPEGGFGLWSADSGDRWLDAYIADFLSRAREAGFAVPDQAFRNALSALQNGLNAAADPQYADADENAATAYAAYVLARERAAVVSDLRYYADTGAEGFATPMAAAQLGAALAAVGDQSRADMMFRRAQALATEGKEPSSGFRGDYGTILRDRAAMLALAAESGSQAVDREGTVAAISAGLDARGGWLSTQEAAWIVLAGQALSTGPGAGGGLALNGAALSAPTADLGDAGAVPATTLRNDSAAALPVTLSATAVPVEPLQAGGTAFAVTRSYYTPDGEPADPAQVALGTRLVAVIEIRPFDVAGGRLILTDPLPAGFEIDNPNLISQGELTGLDWLELTDWTDMVEFRQDRFAAAVTSNGDQPIRLAYRLRAVTAGEFAHPAAVVSDMYRPDRRGWTDSGRTAITP</sequence>
<feature type="signal peptide" evidence="5">
    <location>
        <begin position="1"/>
        <end position="31"/>
    </location>
</feature>
<dbReference type="GO" id="GO:0004866">
    <property type="term" value="F:endopeptidase inhibitor activity"/>
    <property type="evidence" value="ECO:0007669"/>
    <property type="project" value="InterPro"/>
</dbReference>
<dbReference type="EMBL" id="FRCK01000001">
    <property type="protein sequence ID" value="SHL84079.1"/>
    <property type="molecule type" value="Genomic_DNA"/>
</dbReference>
<dbReference type="InterPro" id="IPR000177">
    <property type="entry name" value="Apple"/>
</dbReference>
<dbReference type="InterPro" id="IPR002890">
    <property type="entry name" value="MG2"/>
</dbReference>
<evidence type="ECO:0000259" key="7">
    <source>
        <dbReference type="SMART" id="SM01360"/>
    </source>
</evidence>
<dbReference type="Proteomes" id="UP000184444">
    <property type="component" value="Unassembled WGS sequence"/>
</dbReference>
<dbReference type="Gene3D" id="1.50.10.20">
    <property type="match status" value="1"/>
</dbReference>
<dbReference type="OrthoDB" id="9767116at2"/>
<feature type="domain" description="Alpha-2-macroglobulin bait region" evidence="6">
    <location>
        <begin position="972"/>
        <end position="1116"/>
    </location>
</feature>
<keyword evidence="3" id="KW-0677">Repeat</keyword>
<dbReference type="Pfam" id="PF07703">
    <property type="entry name" value="A2M_BRD"/>
    <property type="match status" value="1"/>
</dbReference>
<dbReference type="Pfam" id="PF17962">
    <property type="entry name" value="bMG6"/>
    <property type="match status" value="1"/>
</dbReference>
<reference evidence="9" key="1">
    <citation type="submission" date="2016-11" db="EMBL/GenBank/DDBJ databases">
        <authorList>
            <person name="Varghese N."/>
            <person name="Submissions S."/>
        </authorList>
    </citation>
    <scope>NUCLEOTIDE SEQUENCE [LARGE SCALE GENOMIC DNA]</scope>
    <source>
        <strain evidence="9">DSM 6637</strain>
    </source>
</reference>
<keyword evidence="4" id="KW-1015">Disulfide bond</keyword>
<feature type="domain" description="Alpha-2-macroglobulin" evidence="7">
    <location>
        <begin position="1178"/>
        <end position="1266"/>
    </location>
</feature>
<dbReference type="InterPro" id="IPR011625">
    <property type="entry name" value="A2M_N_BRD"/>
</dbReference>
<dbReference type="CDD" id="cd02891">
    <property type="entry name" value="A2M_like"/>
    <property type="match status" value="1"/>
</dbReference>
<dbReference type="PANTHER" id="PTHR40094:SF1">
    <property type="entry name" value="UBIQUITIN DOMAIN-CONTAINING PROTEIN"/>
    <property type="match status" value="1"/>
</dbReference>
<dbReference type="PANTHER" id="PTHR40094">
    <property type="entry name" value="ALPHA-2-MACROGLOBULIN HOMOLOG"/>
    <property type="match status" value="1"/>
</dbReference>
<dbReference type="Gene3D" id="2.60.40.1930">
    <property type="match status" value="1"/>
</dbReference>
<dbReference type="Pfam" id="PF01835">
    <property type="entry name" value="MG2"/>
    <property type="match status" value="1"/>
</dbReference>
<dbReference type="GO" id="GO:0006508">
    <property type="term" value="P:proteolysis"/>
    <property type="evidence" value="ECO:0007669"/>
    <property type="project" value="InterPro"/>
</dbReference>
<dbReference type="InterPro" id="IPR041203">
    <property type="entry name" value="Bact_A2M_MG5"/>
</dbReference>
<evidence type="ECO:0000256" key="2">
    <source>
        <dbReference type="ARBA" id="ARBA00022729"/>
    </source>
</evidence>
<dbReference type="Pfam" id="PF17972">
    <property type="entry name" value="bMG5"/>
    <property type="match status" value="1"/>
</dbReference>
<evidence type="ECO:0008006" key="10">
    <source>
        <dbReference type="Google" id="ProtNLM"/>
    </source>
</evidence>
<dbReference type="Pfam" id="PF17973">
    <property type="entry name" value="bMG10"/>
    <property type="match status" value="1"/>
</dbReference>
<evidence type="ECO:0000256" key="5">
    <source>
        <dbReference type="SAM" id="SignalP"/>
    </source>
</evidence>